<dbReference type="EMBL" id="MT771339">
    <property type="protein sequence ID" value="QOC55722.1"/>
    <property type="molecule type" value="Genomic_DNA"/>
</dbReference>
<proteinExistence type="predicted"/>
<sequence>MNYLIVALVSFSIGFITELGYLYIRGRRILVPFISATSRNFTIAAVALSLVALMTIVNVQQSADKSEECDRQFREALKYNTDLTAQQRTLDEHEDALDAQARRNINRVIREVSESTSRPDSLRALVGYNTQAAILDREYAKVDAERVRLNNSRKTYPEPTCGR</sequence>
<gene>
    <name evidence="2" type="primary">22</name>
    <name evidence="2" type="ORF">SEA_ARCHIMEDES_22</name>
</gene>
<keyword evidence="3" id="KW-1185">Reference proteome</keyword>
<evidence type="ECO:0000313" key="3">
    <source>
        <dbReference type="Proteomes" id="UP000516653"/>
    </source>
</evidence>
<keyword evidence="1" id="KW-1133">Transmembrane helix</keyword>
<accession>A0A7L7SH13</accession>
<protein>
    <submittedName>
        <fullName evidence="2">Membrane protein</fullName>
    </submittedName>
</protein>
<keyword evidence="1" id="KW-0812">Transmembrane</keyword>
<dbReference type="KEGG" id="vg:63742950"/>
<reference evidence="2 3" key="1">
    <citation type="submission" date="2020-07" db="EMBL/GenBank/DDBJ databases">
        <authorList>
            <person name="Buterbaugh K.M."/>
            <person name="Dean A.J."/>
            <person name="Durmis N.D."/>
            <person name="Gonzalez I.M."/>
            <person name="Kowalski E.M."/>
            <person name="Mundorff O.G."/>
            <person name="Vimal D."/>
            <person name="Chamarti P.R."/>
            <person name="Xu J."/>
            <person name="Butela K.A."/>
            <person name="Garlena R.A."/>
            <person name="Russell D.A."/>
            <person name="Pope W.H."/>
            <person name="Jacobs-Sera D."/>
            <person name="Hatfull G.F."/>
        </authorList>
    </citation>
    <scope>NUCLEOTIDE SEQUENCE [LARGE SCALE GENOMIC DNA]</scope>
</reference>
<evidence type="ECO:0000313" key="2">
    <source>
        <dbReference type="EMBL" id="QOC55722.1"/>
    </source>
</evidence>
<feature type="transmembrane region" description="Helical" evidence="1">
    <location>
        <begin position="6"/>
        <end position="24"/>
    </location>
</feature>
<dbReference type="RefSeq" id="YP_010049631.1">
    <property type="nucleotide sequence ID" value="NC_054392.1"/>
</dbReference>
<keyword evidence="1" id="KW-0472">Membrane</keyword>
<dbReference type="GeneID" id="63742950"/>
<dbReference type="Proteomes" id="UP000516653">
    <property type="component" value="Segment"/>
</dbReference>
<organism evidence="2 3">
    <name type="scientific">Gordonia phage Archimedes</name>
    <dbReference type="NCBI Taxonomy" id="2759389"/>
    <lineage>
        <taxon>Viruses</taxon>
        <taxon>Duplodnaviria</taxon>
        <taxon>Heunggongvirae</taxon>
        <taxon>Uroviricota</taxon>
        <taxon>Caudoviricetes</taxon>
        <taxon>Archimedesvirus</taxon>
        <taxon>Archimedesvirus archimedes</taxon>
    </lineage>
</organism>
<evidence type="ECO:0000256" key="1">
    <source>
        <dbReference type="SAM" id="Phobius"/>
    </source>
</evidence>
<name>A0A7L7SH13_9CAUD</name>